<reference evidence="3" key="1">
    <citation type="submission" date="2022-07" db="EMBL/GenBank/DDBJ databases">
        <title>Genome Sequence of Xylaria arbuscula.</title>
        <authorList>
            <person name="Buettner E."/>
        </authorList>
    </citation>
    <scope>NUCLEOTIDE SEQUENCE</scope>
    <source>
        <strain evidence="3">VT107</strain>
    </source>
</reference>
<feature type="compositionally biased region" description="Polar residues" evidence="1">
    <location>
        <begin position="1"/>
        <end position="23"/>
    </location>
</feature>
<name>A0A9W8NG76_9PEZI</name>
<dbReference type="Proteomes" id="UP001148614">
    <property type="component" value="Unassembled WGS sequence"/>
</dbReference>
<dbReference type="PANTHER" id="PTHR24148">
    <property type="entry name" value="ANKYRIN REPEAT DOMAIN-CONTAINING PROTEIN 39 HOMOLOG-RELATED"/>
    <property type="match status" value="1"/>
</dbReference>
<accession>A0A9W8NG76</accession>
<gene>
    <name evidence="3" type="ORF">NPX13_g4039</name>
</gene>
<dbReference type="VEuPathDB" id="FungiDB:F4678DRAFT_429830"/>
<comment type="caution">
    <text evidence="3">The sequence shown here is derived from an EMBL/GenBank/DDBJ whole genome shotgun (WGS) entry which is preliminary data.</text>
</comment>
<organism evidence="3 4">
    <name type="scientific">Xylaria arbuscula</name>
    <dbReference type="NCBI Taxonomy" id="114810"/>
    <lineage>
        <taxon>Eukaryota</taxon>
        <taxon>Fungi</taxon>
        <taxon>Dikarya</taxon>
        <taxon>Ascomycota</taxon>
        <taxon>Pezizomycotina</taxon>
        <taxon>Sordariomycetes</taxon>
        <taxon>Xylariomycetidae</taxon>
        <taxon>Xylariales</taxon>
        <taxon>Xylariaceae</taxon>
        <taxon>Xylaria</taxon>
    </lineage>
</organism>
<evidence type="ECO:0000313" key="3">
    <source>
        <dbReference type="EMBL" id="KAJ3575420.1"/>
    </source>
</evidence>
<dbReference type="EMBL" id="JANPWZ010000543">
    <property type="protein sequence ID" value="KAJ3575420.1"/>
    <property type="molecule type" value="Genomic_DNA"/>
</dbReference>
<evidence type="ECO:0000259" key="2">
    <source>
        <dbReference type="Pfam" id="PF06985"/>
    </source>
</evidence>
<dbReference type="AlphaFoldDB" id="A0A9W8NG76"/>
<proteinExistence type="predicted"/>
<dbReference type="InterPro" id="IPR052895">
    <property type="entry name" value="HetReg/Transcr_Mod"/>
</dbReference>
<feature type="region of interest" description="Disordered" evidence="1">
    <location>
        <begin position="1"/>
        <end position="29"/>
    </location>
</feature>
<dbReference type="Pfam" id="PF06985">
    <property type="entry name" value="HET"/>
    <property type="match status" value="1"/>
</dbReference>
<dbReference type="InterPro" id="IPR010730">
    <property type="entry name" value="HET"/>
</dbReference>
<protein>
    <recommendedName>
        <fullName evidence="2">Heterokaryon incompatibility domain-containing protein</fullName>
    </recommendedName>
</protein>
<evidence type="ECO:0000256" key="1">
    <source>
        <dbReference type="SAM" id="MobiDB-lite"/>
    </source>
</evidence>
<feature type="domain" description="Heterokaryon incompatibility" evidence="2">
    <location>
        <begin position="75"/>
        <end position="226"/>
    </location>
</feature>
<dbReference type="PANTHER" id="PTHR24148:SF73">
    <property type="entry name" value="HET DOMAIN PROTEIN (AFU_ORTHOLOGUE AFUA_8G01020)"/>
    <property type="match status" value="1"/>
</dbReference>
<sequence length="647" mass="73921">MESLQNHRQHLKSTPSDNPNQRMRGQFPDGRTTSFLHPSLLGSHDIRLLHLLPGSFDQDIHCEISVHDSSLPLTYNAVSYTWADETGSDDLCKTLFVSGQPLSITRNCENALKRIRMLDHTWFIWIDAVCINQNDISERNRQVQLMSRIYSGSRRVLVYIGEAADNTSFCLYSLGKLSLLADKRVSRQQQSDSKALSSKDDIHKAYVGWKDLLQRPYWSRAWVMQEFALAQKVTVICGDKKFSPRLLLQGRRWEEFITDASEIPGLSFLQLPGLSFMNRKDFQFQPTRYIFALRRLLDLLDALRSSQAKDPRDKVYAILGLVMDDSNRGLCADYNLDVKDLYVRVAIKLAVDYGWEDVLRRAGTKHRAIDALPSWAPDWSCPIKDSPGLSNLVISPVFPRYDEIDSSLNFPACRIGLEQTERVYLFHTTGSNKSQRDDGQAGILQRLCLSNPIMAGMRNWPGMAKLKLFAIKSCARLTTQLCLDLSGDESTGNQLVNALHTPDRDRQQYYLIPVHDIVAAVLVTTAKDVFTMLRSIYNTFLYRMGDPWCRLLRYTRKRALHSIPNEVILGVIAHEMRPPNEVDSLWQDTVALDPSTEAKLKAAEEYQDSEGVLVRPNDYQLLLKLNDAIWKLLVRLFTFTELDVKII</sequence>
<keyword evidence="4" id="KW-1185">Reference proteome</keyword>
<evidence type="ECO:0000313" key="4">
    <source>
        <dbReference type="Proteomes" id="UP001148614"/>
    </source>
</evidence>